<evidence type="ECO:0000259" key="11">
    <source>
        <dbReference type="Pfam" id="PF02225"/>
    </source>
</evidence>
<evidence type="ECO:0000256" key="7">
    <source>
        <dbReference type="PROSITE-ProRule" id="PRU01240"/>
    </source>
</evidence>
<feature type="active site" description="Charge relay system" evidence="6 7">
    <location>
        <position position="556"/>
    </location>
</feature>
<dbReference type="Pfam" id="PF02225">
    <property type="entry name" value="PA"/>
    <property type="match status" value="1"/>
</dbReference>
<reference evidence="14 15" key="1">
    <citation type="journal article" date="2019" name="Sci. Rep.">
        <title>A high-quality genome of Eragrostis curvula grass provides insights into Poaceae evolution and supports new strategies to enhance forage quality.</title>
        <authorList>
            <person name="Carballo J."/>
            <person name="Santos B.A.C.M."/>
            <person name="Zappacosta D."/>
            <person name="Garbus I."/>
            <person name="Selva J.P."/>
            <person name="Gallo C.A."/>
            <person name="Diaz A."/>
            <person name="Albertini E."/>
            <person name="Caccamo M."/>
            <person name="Echenique V."/>
        </authorList>
    </citation>
    <scope>NUCLEOTIDE SEQUENCE [LARGE SCALE GENOMIC DNA]</scope>
    <source>
        <strain evidence="15">cv. Victoria</strain>
        <tissue evidence="14">Leaf</tissue>
    </source>
</reference>
<dbReference type="FunFam" id="2.60.40.2310:FF:000001">
    <property type="entry name" value="Subtilisin-like protease SBT1.5"/>
    <property type="match status" value="1"/>
</dbReference>
<dbReference type="InterPro" id="IPR036852">
    <property type="entry name" value="Peptidase_S8/S53_dom_sf"/>
</dbReference>
<keyword evidence="2 7" id="KW-0645">Protease</keyword>
<dbReference type="Pfam" id="PF05922">
    <property type="entry name" value="Inhibitor_I9"/>
    <property type="match status" value="1"/>
</dbReference>
<dbReference type="InterPro" id="IPR037045">
    <property type="entry name" value="S8pro/Inhibitor_I9_sf"/>
</dbReference>
<dbReference type="Pfam" id="PF00082">
    <property type="entry name" value="Peptidase_S8"/>
    <property type="match status" value="1"/>
</dbReference>
<evidence type="ECO:0000256" key="3">
    <source>
        <dbReference type="ARBA" id="ARBA00022729"/>
    </source>
</evidence>
<dbReference type="CDD" id="cd04852">
    <property type="entry name" value="Peptidases_S8_3"/>
    <property type="match status" value="1"/>
</dbReference>
<feature type="signal peptide" evidence="9">
    <location>
        <begin position="1"/>
        <end position="22"/>
    </location>
</feature>
<dbReference type="SUPFAM" id="SSF52743">
    <property type="entry name" value="Subtilisin-like"/>
    <property type="match status" value="1"/>
</dbReference>
<proteinExistence type="inferred from homology"/>
<dbReference type="FunFam" id="3.40.50.200:FF:000006">
    <property type="entry name" value="Subtilisin-like protease SBT1.5"/>
    <property type="match status" value="1"/>
</dbReference>
<dbReference type="GO" id="GO:0004252">
    <property type="term" value="F:serine-type endopeptidase activity"/>
    <property type="evidence" value="ECO:0007669"/>
    <property type="project" value="UniProtKB-UniRule"/>
</dbReference>
<dbReference type="PROSITE" id="PS00138">
    <property type="entry name" value="SUBTILASE_SER"/>
    <property type="match status" value="1"/>
</dbReference>
<dbReference type="EMBL" id="RWGY01000011">
    <property type="protein sequence ID" value="TVU30820.1"/>
    <property type="molecule type" value="Genomic_DNA"/>
</dbReference>
<comment type="caution">
    <text evidence="14">The sequence shown here is derived from an EMBL/GenBank/DDBJ whole genome shotgun (WGS) entry which is preliminary data.</text>
</comment>
<evidence type="ECO:0008006" key="16">
    <source>
        <dbReference type="Google" id="ProtNLM"/>
    </source>
</evidence>
<dbReference type="InterPro" id="IPR010259">
    <property type="entry name" value="S8pro/Inhibitor_I9"/>
</dbReference>
<dbReference type="InterPro" id="IPR045051">
    <property type="entry name" value="SBT"/>
</dbReference>
<dbReference type="GO" id="GO:0006508">
    <property type="term" value="P:proteolysis"/>
    <property type="evidence" value="ECO:0007669"/>
    <property type="project" value="UniProtKB-KW"/>
</dbReference>
<keyword evidence="3 9" id="KW-0732">Signal</keyword>
<dbReference type="InterPro" id="IPR015500">
    <property type="entry name" value="Peptidase_S8_subtilisin-rel"/>
</dbReference>
<dbReference type="InterPro" id="IPR034197">
    <property type="entry name" value="Peptidases_S8_3"/>
</dbReference>
<evidence type="ECO:0000256" key="6">
    <source>
        <dbReference type="PIRSR" id="PIRSR615500-1"/>
    </source>
</evidence>
<keyword evidence="5 7" id="KW-0720">Serine protease</keyword>
<protein>
    <recommendedName>
        <fullName evidence="16">Subtilisin-like protease fibronectin type-III domain-containing protein</fullName>
    </recommendedName>
</protein>
<feature type="chain" id="PRO_5023841602" description="Subtilisin-like protease fibronectin type-III domain-containing protein" evidence="9">
    <location>
        <begin position="23"/>
        <end position="781"/>
    </location>
</feature>
<evidence type="ECO:0000259" key="12">
    <source>
        <dbReference type="Pfam" id="PF05922"/>
    </source>
</evidence>
<evidence type="ECO:0000256" key="8">
    <source>
        <dbReference type="SAM" id="MobiDB-lite"/>
    </source>
</evidence>
<feature type="region of interest" description="Disordered" evidence="8">
    <location>
        <begin position="208"/>
        <end position="230"/>
    </location>
</feature>
<dbReference type="Gene3D" id="3.50.30.30">
    <property type="match status" value="1"/>
</dbReference>
<feature type="domain" description="Inhibitor I9" evidence="12">
    <location>
        <begin position="34"/>
        <end position="115"/>
    </location>
</feature>
<name>A0A5J9V6A8_9POAL</name>
<dbReference type="Gramene" id="TVU30820">
    <property type="protein sequence ID" value="TVU30820"/>
    <property type="gene ID" value="EJB05_22464"/>
</dbReference>
<feature type="non-terminal residue" evidence="14">
    <location>
        <position position="1"/>
    </location>
</feature>
<dbReference type="Proteomes" id="UP000324897">
    <property type="component" value="Chromosome 1"/>
</dbReference>
<dbReference type="InterPro" id="IPR023828">
    <property type="entry name" value="Peptidase_S8_Ser-AS"/>
</dbReference>
<keyword evidence="15" id="KW-1185">Reference proteome</keyword>
<feature type="active site" description="Charge relay system" evidence="6 7">
    <location>
        <position position="147"/>
    </location>
</feature>
<feature type="compositionally biased region" description="Low complexity" evidence="8">
    <location>
        <begin position="221"/>
        <end position="230"/>
    </location>
</feature>
<evidence type="ECO:0000256" key="5">
    <source>
        <dbReference type="ARBA" id="ARBA00022825"/>
    </source>
</evidence>
<sequence length="781" mass="81873">MAGKVAATCCLLLAAIVLAVAAAEEVPETEAQSSYIVHVAHGHAPRPRLHATRAYAAFLRDHLPDDMLQTEPSVHYAYARAATGFAARLTRRQAAHLASLPSMLAVVPDGERRLQTTRSQVFLGLSSLMGLLPASEGAPDVVIGVIDSGVYPKDRASFAADPQLPAPPGSFRGGCVSAPTFNATAYCNNKLMGAKMFYKGYEAKMGRPLDDTEKSPLDTNGHGTHTASTAAGSAVPGASFFEYGKGRAIGTAPSARIASYKACWTHACTDSDVLAAFDEAIADGVRVISISFGGDGGLNAPELHNDTVALAAFRAVCKGIAVSAAAGNDGPGASTVKNLAPWVITVGASTIKRQFAATVVLGNDASFVGATLYAGAPLDGAAKLPLVFAGDVGSSTCRAGKLTPTKVAGKIVLCDPSNWSHAAQGEAVRAAGGAGAILTSAMDFGEQTTATAHIIPAATVTFKAYMQIRKYIILSKQQPATATILFNGTTFSREPSSARMASFSGRGPNVRAPEILKPDVTAPGVDILAAWTGERSPTGLATDTRRAQFNVLSGTSMACPHVSGVAAMLRQVRPTWSPAAIKSALMTTAYNVDINGDIIRDAWTGKASTPFVRGAGHVDPTGALEPGLIYDAREDDYVSFLCALGYTANQIALFTRDGSTTDCSTYTTSVGDLNYPAFSVVFRSQTDKVTQRRTVTNVGTLVSTYTANVTSPPGVRVTVNPPSLHFMRGRSRRRYEVTFEPLESDTVTKKYTFGSIVWSDGTYKVTSPIAITWPAKQVAAI</sequence>
<dbReference type="AlphaFoldDB" id="A0A5J9V6A8"/>
<dbReference type="InterPro" id="IPR041469">
    <property type="entry name" value="Subtilisin-like_FN3"/>
</dbReference>
<evidence type="ECO:0000256" key="9">
    <source>
        <dbReference type="SAM" id="SignalP"/>
    </source>
</evidence>
<comment type="similarity">
    <text evidence="1 7">Belongs to the peptidase S8 family.</text>
</comment>
<dbReference type="PANTHER" id="PTHR10795">
    <property type="entry name" value="PROPROTEIN CONVERTASE SUBTILISIN/KEXIN"/>
    <property type="match status" value="1"/>
</dbReference>
<dbReference type="CDD" id="cd02120">
    <property type="entry name" value="PA_subtilisin_like"/>
    <property type="match status" value="1"/>
</dbReference>
<dbReference type="Pfam" id="PF17766">
    <property type="entry name" value="fn3_6"/>
    <property type="match status" value="1"/>
</dbReference>
<evidence type="ECO:0000313" key="15">
    <source>
        <dbReference type="Proteomes" id="UP000324897"/>
    </source>
</evidence>
<dbReference type="PRINTS" id="PR00723">
    <property type="entry name" value="SUBTILISIN"/>
</dbReference>
<evidence type="ECO:0000313" key="14">
    <source>
        <dbReference type="EMBL" id="TVU30820.1"/>
    </source>
</evidence>
<feature type="domain" description="PA" evidence="11">
    <location>
        <begin position="384"/>
        <end position="465"/>
    </location>
</feature>
<dbReference type="OrthoDB" id="640735at2759"/>
<dbReference type="Gene3D" id="3.30.70.80">
    <property type="entry name" value="Peptidase S8 propeptide/proteinase inhibitor I9"/>
    <property type="match status" value="1"/>
</dbReference>
<dbReference type="PROSITE" id="PS51892">
    <property type="entry name" value="SUBTILASE"/>
    <property type="match status" value="1"/>
</dbReference>
<dbReference type="Gene3D" id="3.40.50.200">
    <property type="entry name" value="Peptidase S8/S53 domain"/>
    <property type="match status" value="1"/>
</dbReference>
<feature type="domain" description="Subtilisin-like protease fibronectin type-III" evidence="13">
    <location>
        <begin position="672"/>
        <end position="771"/>
    </location>
</feature>
<evidence type="ECO:0000256" key="1">
    <source>
        <dbReference type="ARBA" id="ARBA00011073"/>
    </source>
</evidence>
<dbReference type="InterPro" id="IPR003137">
    <property type="entry name" value="PA_domain"/>
</dbReference>
<gene>
    <name evidence="14" type="ORF">EJB05_22464</name>
</gene>
<dbReference type="Gene3D" id="2.60.40.2310">
    <property type="match status" value="1"/>
</dbReference>
<evidence type="ECO:0000259" key="13">
    <source>
        <dbReference type="Pfam" id="PF17766"/>
    </source>
</evidence>
<evidence type="ECO:0000256" key="4">
    <source>
        <dbReference type="ARBA" id="ARBA00022801"/>
    </source>
</evidence>
<evidence type="ECO:0000259" key="10">
    <source>
        <dbReference type="Pfam" id="PF00082"/>
    </source>
</evidence>
<organism evidence="14 15">
    <name type="scientific">Eragrostis curvula</name>
    <name type="common">weeping love grass</name>
    <dbReference type="NCBI Taxonomy" id="38414"/>
    <lineage>
        <taxon>Eukaryota</taxon>
        <taxon>Viridiplantae</taxon>
        <taxon>Streptophyta</taxon>
        <taxon>Embryophyta</taxon>
        <taxon>Tracheophyta</taxon>
        <taxon>Spermatophyta</taxon>
        <taxon>Magnoliopsida</taxon>
        <taxon>Liliopsida</taxon>
        <taxon>Poales</taxon>
        <taxon>Poaceae</taxon>
        <taxon>PACMAD clade</taxon>
        <taxon>Chloridoideae</taxon>
        <taxon>Eragrostideae</taxon>
        <taxon>Eragrostidinae</taxon>
        <taxon>Eragrostis</taxon>
    </lineage>
</organism>
<accession>A0A5J9V6A8</accession>
<feature type="domain" description="Peptidase S8/S53" evidence="10">
    <location>
        <begin position="140"/>
        <end position="591"/>
    </location>
</feature>
<dbReference type="InterPro" id="IPR000209">
    <property type="entry name" value="Peptidase_S8/S53_dom"/>
</dbReference>
<keyword evidence="4 7" id="KW-0378">Hydrolase</keyword>
<evidence type="ECO:0000256" key="2">
    <source>
        <dbReference type="ARBA" id="ARBA00022670"/>
    </source>
</evidence>
<feature type="active site" description="Charge relay system" evidence="6 7">
    <location>
        <position position="222"/>
    </location>
</feature>